<feature type="domain" description="Baseplate protein J-like barrel" evidence="2">
    <location>
        <begin position="95"/>
        <end position="168"/>
    </location>
</feature>
<dbReference type="RefSeq" id="WP_166204348.1">
    <property type="nucleotide sequence ID" value="NZ_CP088285.1"/>
</dbReference>
<dbReference type="EMBL" id="JAAOLE020000001">
    <property type="protein sequence ID" value="NVI44924.1"/>
    <property type="molecule type" value="Genomic_DNA"/>
</dbReference>
<dbReference type="InterPro" id="IPR006949">
    <property type="entry name" value="Barrel_Baseplate_J-like"/>
</dbReference>
<dbReference type="InterPro" id="IPR052399">
    <property type="entry name" value="Phage_Baseplate_Assmbl_Protein"/>
</dbReference>
<reference evidence="5" key="1">
    <citation type="submission" date="2020-06" db="EMBL/GenBank/DDBJ databases">
        <title>Whole Genome Sequence of Bradyrhizobium sp. Strain 1S1.</title>
        <authorList>
            <person name="Bromfield E.S.P."/>
            <person name="Cloutier S."/>
        </authorList>
    </citation>
    <scope>NUCLEOTIDE SEQUENCE [LARGE SCALE GENOMIC DNA]</scope>
    <source>
        <strain evidence="5">1S1</strain>
    </source>
</reference>
<evidence type="ECO:0000256" key="1">
    <source>
        <dbReference type="ARBA" id="ARBA00038087"/>
    </source>
</evidence>
<dbReference type="Pfam" id="PF04865">
    <property type="entry name" value="Baseplate_J"/>
    <property type="match status" value="1"/>
</dbReference>
<proteinExistence type="inferred from homology"/>
<gene>
    <name evidence="5" type="ORF">HAP48_018605</name>
</gene>
<dbReference type="AlphaFoldDB" id="A0A974A257"/>
<dbReference type="InterPro" id="IPR058530">
    <property type="entry name" value="Baseplate_J-like_C"/>
</dbReference>
<protein>
    <submittedName>
        <fullName evidence="5">Baseplate J/gp47 family protein</fullName>
    </submittedName>
</protein>
<dbReference type="Pfam" id="PF26078">
    <property type="entry name" value="Baseplate_J_M"/>
    <property type="match status" value="1"/>
</dbReference>
<name>A0A974A257_9BRAD</name>
<evidence type="ECO:0000313" key="5">
    <source>
        <dbReference type="EMBL" id="NVI44924.1"/>
    </source>
</evidence>
<evidence type="ECO:0000259" key="4">
    <source>
        <dbReference type="Pfam" id="PF26079"/>
    </source>
</evidence>
<accession>A0A974A257</accession>
<evidence type="ECO:0000259" key="2">
    <source>
        <dbReference type="Pfam" id="PF04865"/>
    </source>
</evidence>
<organism evidence="5">
    <name type="scientific">Bradyrhizobium septentrionale</name>
    <dbReference type="NCBI Taxonomy" id="1404411"/>
    <lineage>
        <taxon>Bacteria</taxon>
        <taxon>Pseudomonadati</taxon>
        <taxon>Pseudomonadota</taxon>
        <taxon>Alphaproteobacteria</taxon>
        <taxon>Hyphomicrobiales</taxon>
        <taxon>Nitrobacteraceae</taxon>
        <taxon>Bradyrhizobium</taxon>
    </lineage>
</organism>
<feature type="domain" description="Baseplate J-like central" evidence="3">
    <location>
        <begin position="198"/>
        <end position="268"/>
    </location>
</feature>
<dbReference type="PANTHER" id="PTHR37829:SF3">
    <property type="entry name" value="PROTEIN JAYE-RELATED"/>
    <property type="match status" value="1"/>
</dbReference>
<dbReference type="InterPro" id="IPR058531">
    <property type="entry name" value="Baseplate_J_M"/>
</dbReference>
<evidence type="ECO:0000259" key="3">
    <source>
        <dbReference type="Pfam" id="PF26078"/>
    </source>
</evidence>
<sequence>MPWTTPPLKDVRRLVRDYVLAQVGGVALVPNSVLRIMSDAMAGLTHLTLLYLDWLAKQLMPDTAEQEWLDRHGQIWLVNADGSKGRKAATYAQGQVQFTGGTGIVIPIGALMTGGNGVQYQTITAGEIGADGFGSATAVSLTAGRVGNLPDGDVMSLSQTVPGIDTAILFGDMAGGFDTETDDQLRERILFRIQNPPMGGDLADYVAWATAVPGVTRAWAACEIGPGTMTVRFLMDDTYPDNHGLPQPADVDTVSDYIDSKRPVTVKDCFVMAPILSFYDITISSLTNDDPTVRARIEQSITDMEFKRSKPGQTMYRSWVDEAISQAVGEETHELDFETTVMPAPAYMPTLGTVLYA</sequence>
<dbReference type="PANTHER" id="PTHR37829">
    <property type="entry name" value="PHAGE-LIKE ELEMENT PBSX PROTEIN XKDT"/>
    <property type="match status" value="1"/>
</dbReference>
<feature type="domain" description="Baseplate J-like C-terminal" evidence="4">
    <location>
        <begin position="279"/>
        <end position="354"/>
    </location>
</feature>
<dbReference type="Pfam" id="PF26079">
    <property type="entry name" value="Baseplate_J_C"/>
    <property type="match status" value="1"/>
</dbReference>
<comment type="similarity">
    <text evidence="1">Belongs to the Mu gp47/PBSX XkdT family.</text>
</comment>
<comment type="caution">
    <text evidence="5">The sequence shown here is derived from an EMBL/GenBank/DDBJ whole genome shotgun (WGS) entry which is preliminary data.</text>
</comment>